<evidence type="ECO:0000313" key="4">
    <source>
        <dbReference type="Proteomes" id="UP000244005"/>
    </source>
</evidence>
<keyword evidence="4" id="KW-1185">Reference proteome</keyword>
<dbReference type="InterPro" id="IPR036908">
    <property type="entry name" value="RlpA-like_sf"/>
</dbReference>
<dbReference type="AlphaFoldDB" id="A0A2R6W445"/>
<keyword evidence="1" id="KW-0732">Signal</keyword>
<organism evidence="3 4">
    <name type="scientific">Marchantia polymorpha</name>
    <name type="common">Common liverwort</name>
    <name type="synonym">Marchantia aquatica</name>
    <dbReference type="NCBI Taxonomy" id="3197"/>
    <lineage>
        <taxon>Eukaryota</taxon>
        <taxon>Viridiplantae</taxon>
        <taxon>Streptophyta</taxon>
        <taxon>Embryophyta</taxon>
        <taxon>Marchantiophyta</taxon>
        <taxon>Marchantiopsida</taxon>
        <taxon>Marchantiidae</taxon>
        <taxon>Marchantiales</taxon>
        <taxon>Marchantiaceae</taxon>
        <taxon>Marchantia</taxon>
    </lineage>
</organism>
<gene>
    <name evidence="3" type="ORF">MARPO_0158s0002</name>
</gene>
<proteinExistence type="predicted"/>
<dbReference type="PANTHER" id="PTHR47480">
    <property type="entry name" value="EG45-LIKE DOMAIN CONTAINING PROTEIN"/>
    <property type="match status" value="1"/>
</dbReference>
<evidence type="ECO:0000313" key="3">
    <source>
        <dbReference type="EMBL" id="PTQ28619.1"/>
    </source>
</evidence>
<dbReference type="EMBL" id="KZ772828">
    <property type="protein sequence ID" value="PTQ28619.1"/>
    <property type="molecule type" value="Genomic_DNA"/>
</dbReference>
<dbReference type="Pfam" id="PF03330">
    <property type="entry name" value="DPBB_1"/>
    <property type="match status" value="1"/>
</dbReference>
<dbReference type="SUPFAM" id="SSF50685">
    <property type="entry name" value="Barwin-like endoglucanases"/>
    <property type="match status" value="1"/>
</dbReference>
<dbReference type="InterPro" id="IPR009009">
    <property type="entry name" value="RlpA-like_DPBB"/>
</dbReference>
<dbReference type="Gramene" id="Mp2g09310.1">
    <property type="protein sequence ID" value="Mp2g09310.1.cds"/>
    <property type="gene ID" value="Mp2g09310"/>
</dbReference>
<dbReference type="PANTHER" id="PTHR47480:SF1">
    <property type="entry name" value="EG45-LIKE DOMAIN CONTAINING PROTEIN 1"/>
    <property type="match status" value="1"/>
</dbReference>
<reference evidence="4" key="1">
    <citation type="journal article" date="2017" name="Cell">
        <title>Insights into land plant evolution garnered from the Marchantia polymorpha genome.</title>
        <authorList>
            <person name="Bowman J.L."/>
            <person name="Kohchi T."/>
            <person name="Yamato K.T."/>
            <person name="Jenkins J."/>
            <person name="Shu S."/>
            <person name="Ishizaki K."/>
            <person name="Yamaoka S."/>
            <person name="Nishihama R."/>
            <person name="Nakamura Y."/>
            <person name="Berger F."/>
            <person name="Adam C."/>
            <person name="Aki S.S."/>
            <person name="Althoff F."/>
            <person name="Araki T."/>
            <person name="Arteaga-Vazquez M.A."/>
            <person name="Balasubrmanian S."/>
            <person name="Barry K."/>
            <person name="Bauer D."/>
            <person name="Boehm C.R."/>
            <person name="Briginshaw L."/>
            <person name="Caballero-Perez J."/>
            <person name="Catarino B."/>
            <person name="Chen F."/>
            <person name="Chiyoda S."/>
            <person name="Chovatia M."/>
            <person name="Davies K.M."/>
            <person name="Delmans M."/>
            <person name="Demura T."/>
            <person name="Dierschke T."/>
            <person name="Dolan L."/>
            <person name="Dorantes-Acosta A.E."/>
            <person name="Eklund D.M."/>
            <person name="Florent S.N."/>
            <person name="Flores-Sandoval E."/>
            <person name="Fujiyama A."/>
            <person name="Fukuzawa H."/>
            <person name="Galik B."/>
            <person name="Grimanelli D."/>
            <person name="Grimwood J."/>
            <person name="Grossniklaus U."/>
            <person name="Hamada T."/>
            <person name="Haseloff J."/>
            <person name="Hetherington A.J."/>
            <person name="Higo A."/>
            <person name="Hirakawa Y."/>
            <person name="Hundley H.N."/>
            <person name="Ikeda Y."/>
            <person name="Inoue K."/>
            <person name="Inoue S.I."/>
            <person name="Ishida S."/>
            <person name="Jia Q."/>
            <person name="Kakita M."/>
            <person name="Kanazawa T."/>
            <person name="Kawai Y."/>
            <person name="Kawashima T."/>
            <person name="Kennedy M."/>
            <person name="Kinose K."/>
            <person name="Kinoshita T."/>
            <person name="Kohara Y."/>
            <person name="Koide E."/>
            <person name="Komatsu K."/>
            <person name="Kopischke S."/>
            <person name="Kubo M."/>
            <person name="Kyozuka J."/>
            <person name="Lagercrantz U."/>
            <person name="Lin S.S."/>
            <person name="Lindquist E."/>
            <person name="Lipzen A.M."/>
            <person name="Lu C.W."/>
            <person name="De Luna E."/>
            <person name="Martienssen R.A."/>
            <person name="Minamino N."/>
            <person name="Mizutani M."/>
            <person name="Mizutani M."/>
            <person name="Mochizuki N."/>
            <person name="Monte I."/>
            <person name="Mosher R."/>
            <person name="Nagasaki H."/>
            <person name="Nakagami H."/>
            <person name="Naramoto S."/>
            <person name="Nishitani K."/>
            <person name="Ohtani M."/>
            <person name="Okamoto T."/>
            <person name="Okumura M."/>
            <person name="Phillips J."/>
            <person name="Pollak B."/>
            <person name="Reinders A."/>
            <person name="Rovekamp M."/>
            <person name="Sano R."/>
            <person name="Sawa S."/>
            <person name="Schmid M.W."/>
            <person name="Shirakawa M."/>
            <person name="Solano R."/>
            <person name="Spunde A."/>
            <person name="Suetsugu N."/>
            <person name="Sugano S."/>
            <person name="Sugiyama A."/>
            <person name="Sun R."/>
            <person name="Suzuki Y."/>
            <person name="Takenaka M."/>
            <person name="Takezawa D."/>
            <person name="Tomogane H."/>
            <person name="Tsuzuki M."/>
            <person name="Ueda T."/>
            <person name="Umeda M."/>
            <person name="Ward J.M."/>
            <person name="Watanabe Y."/>
            <person name="Yazaki K."/>
            <person name="Yokoyama R."/>
            <person name="Yoshitake Y."/>
            <person name="Yotsui I."/>
            <person name="Zachgo S."/>
            <person name="Schmutz J."/>
        </authorList>
    </citation>
    <scope>NUCLEOTIDE SEQUENCE [LARGE SCALE GENOMIC DNA]</scope>
    <source>
        <strain evidence="4">Tak-1</strain>
    </source>
</reference>
<accession>A0A2R6W445</accession>
<dbReference type="Gene3D" id="2.40.40.10">
    <property type="entry name" value="RlpA-like domain"/>
    <property type="match status" value="1"/>
</dbReference>
<feature type="signal peptide" evidence="1">
    <location>
        <begin position="1"/>
        <end position="30"/>
    </location>
</feature>
<feature type="chain" id="PRO_5015342757" description="Expansin-like EG45 domain-containing protein" evidence="1">
    <location>
        <begin position="31"/>
        <end position="198"/>
    </location>
</feature>
<dbReference type="OrthoDB" id="406505at2759"/>
<sequence>MEFERAGTMTVFVLASIFLTGAMYATPAAAGEGPAFDSGLQLTDPGKLGLVSQASYYTAPYVPSACYGFDTSQFPAGNIMAAGGDGAPNIWNGGANCGRYFGIDCNGAGCWQGSHHIDVKIVDRCPNGCSGGRAFDLTYEAFGAIANHDQGVITVFYGQNPNPLSDAQYSFNFSGLELPAEFQMFQRSGVVLTQDGIA</sequence>
<feature type="domain" description="Expansin-like EG45" evidence="2">
    <location>
        <begin position="63"/>
        <end position="161"/>
    </location>
</feature>
<evidence type="ECO:0000259" key="2">
    <source>
        <dbReference type="PROSITE" id="PS50842"/>
    </source>
</evidence>
<dbReference type="CDD" id="cd22269">
    <property type="entry name" value="DPBB_EG45-like"/>
    <property type="match status" value="1"/>
</dbReference>
<dbReference type="PROSITE" id="PS50842">
    <property type="entry name" value="EXPANSIN_EG45"/>
    <property type="match status" value="1"/>
</dbReference>
<dbReference type="Proteomes" id="UP000244005">
    <property type="component" value="Unassembled WGS sequence"/>
</dbReference>
<evidence type="ECO:0000256" key="1">
    <source>
        <dbReference type="SAM" id="SignalP"/>
    </source>
</evidence>
<name>A0A2R6W445_MARPO</name>
<protein>
    <recommendedName>
        <fullName evidence="2">Expansin-like EG45 domain-containing protein</fullName>
    </recommendedName>
</protein>
<dbReference type="InterPro" id="IPR007112">
    <property type="entry name" value="Expansin/allergen_DPBB_dom"/>
</dbReference>
<dbReference type="SMART" id="SM00837">
    <property type="entry name" value="DPBB_1"/>
    <property type="match status" value="1"/>
</dbReference>